<accession>A0ACB9P9R2</accession>
<evidence type="ECO:0000313" key="1">
    <source>
        <dbReference type="EMBL" id="KAI4345539.1"/>
    </source>
</evidence>
<organism evidence="1 2">
    <name type="scientific">Bauhinia variegata</name>
    <name type="common">Purple orchid tree</name>
    <name type="synonym">Phanera variegata</name>
    <dbReference type="NCBI Taxonomy" id="167791"/>
    <lineage>
        <taxon>Eukaryota</taxon>
        <taxon>Viridiplantae</taxon>
        <taxon>Streptophyta</taxon>
        <taxon>Embryophyta</taxon>
        <taxon>Tracheophyta</taxon>
        <taxon>Spermatophyta</taxon>
        <taxon>Magnoliopsida</taxon>
        <taxon>eudicotyledons</taxon>
        <taxon>Gunneridae</taxon>
        <taxon>Pentapetalae</taxon>
        <taxon>rosids</taxon>
        <taxon>fabids</taxon>
        <taxon>Fabales</taxon>
        <taxon>Fabaceae</taxon>
        <taxon>Cercidoideae</taxon>
        <taxon>Cercideae</taxon>
        <taxon>Bauhiniinae</taxon>
        <taxon>Bauhinia</taxon>
    </lineage>
</organism>
<dbReference type="EMBL" id="CM039430">
    <property type="protein sequence ID" value="KAI4345539.1"/>
    <property type="molecule type" value="Genomic_DNA"/>
</dbReference>
<keyword evidence="2" id="KW-1185">Reference proteome</keyword>
<protein>
    <submittedName>
        <fullName evidence="1">Uncharacterized protein</fullName>
    </submittedName>
</protein>
<name>A0ACB9P9R2_BAUVA</name>
<comment type="caution">
    <text evidence="1">The sequence shown here is derived from an EMBL/GenBank/DDBJ whole genome shotgun (WGS) entry which is preliminary data.</text>
</comment>
<gene>
    <name evidence="1" type="ORF">L6164_012652</name>
</gene>
<evidence type="ECO:0000313" key="2">
    <source>
        <dbReference type="Proteomes" id="UP000828941"/>
    </source>
</evidence>
<reference evidence="1 2" key="1">
    <citation type="journal article" date="2022" name="DNA Res.">
        <title>Chromosomal-level genome assembly of the orchid tree Bauhinia variegata (Leguminosae; Cercidoideae) supports the allotetraploid origin hypothesis of Bauhinia.</title>
        <authorList>
            <person name="Zhong Y."/>
            <person name="Chen Y."/>
            <person name="Zheng D."/>
            <person name="Pang J."/>
            <person name="Liu Y."/>
            <person name="Luo S."/>
            <person name="Meng S."/>
            <person name="Qian L."/>
            <person name="Wei D."/>
            <person name="Dai S."/>
            <person name="Zhou R."/>
        </authorList>
    </citation>
    <scope>NUCLEOTIDE SEQUENCE [LARGE SCALE GENOMIC DNA]</scope>
    <source>
        <strain evidence="1">BV-YZ2020</strain>
    </source>
</reference>
<proteinExistence type="predicted"/>
<sequence length="346" mass="39232">MVHLPDEVIVEILLRLPVKSLLRFRSVSKPWLSLISDPQFAKSHFELAYARTYRLIYIAASRVYSIDHEASFHDDSAIVRLDFPLELNFWLPIMGSCRGLLLFDNYPSLLVWNPSTGAHKEVPCSAIAAPYDVFPFLFGLGYDPSTDDYLIVIASYDLEGEYGETHFEFFSLKTHCWKNLEGDGFPYINHMDDTRAGSLINGAIHWLAFRPDVSQIVIVGFDLIEKNLMEVPLPDTDDIYIDDCHLVVLGGFLCLCDTDGSTWVMKEYGVRSSWTKLDKVDIPTSYYLPICHTKCGHTVGEDSVSGLLKFNHNGELLEHREFFVDPYGCQVALYTESLLTLPIGEP</sequence>
<dbReference type="Proteomes" id="UP000828941">
    <property type="component" value="Chromosome 5"/>
</dbReference>